<dbReference type="GO" id="GO:0042276">
    <property type="term" value="P:error-prone translesion synthesis"/>
    <property type="evidence" value="ECO:0007669"/>
    <property type="project" value="TreeGrafter"/>
</dbReference>
<dbReference type="GO" id="GO:0005829">
    <property type="term" value="C:cytosol"/>
    <property type="evidence" value="ECO:0007669"/>
    <property type="project" value="TreeGrafter"/>
</dbReference>
<dbReference type="Gene3D" id="3.30.1490.100">
    <property type="entry name" value="DNA polymerase, Y-family, little finger domain"/>
    <property type="match status" value="1"/>
</dbReference>
<evidence type="ECO:0000256" key="2">
    <source>
        <dbReference type="ARBA" id="ARBA00022763"/>
    </source>
</evidence>
<dbReference type="Gene3D" id="3.40.1170.60">
    <property type="match status" value="1"/>
</dbReference>
<comment type="caution">
    <text evidence="8">The sequence shown here is derived from an EMBL/GenBank/DDBJ whole genome shotgun (WGS) entry which is preliminary data.</text>
</comment>
<evidence type="ECO:0000256" key="1">
    <source>
        <dbReference type="ARBA" id="ARBA00010945"/>
    </source>
</evidence>
<dbReference type="PANTHER" id="PTHR11076">
    <property type="entry name" value="DNA REPAIR POLYMERASE UMUC / TRANSFERASE FAMILY MEMBER"/>
    <property type="match status" value="1"/>
</dbReference>
<dbReference type="InterPro" id="IPR017961">
    <property type="entry name" value="DNA_pol_Y-fam_little_finger"/>
</dbReference>
<evidence type="ECO:0000256" key="3">
    <source>
        <dbReference type="ARBA" id="ARBA00023125"/>
    </source>
</evidence>
<reference evidence="8 9" key="1">
    <citation type="submission" date="2019-12" db="EMBL/GenBank/DDBJ databases">
        <authorList>
            <person name="Woiski C."/>
        </authorList>
    </citation>
    <scope>NUCLEOTIDE SEQUENCE [LARGE SCALE GENOMIC DNA]</scope>
    <source>
        <strain evidence="8 9">BOE100</strain>
    </source>
</reference>
<dbReference type="PROSITE" id="PS50173">
    <property type="entry name" value="UMUC"/>
    <property type="match status" value="1"/>
</dbReference>
<evidence type="ECO:0000313" key="9">
    <source>
        <dbReference type="Proteomes" id="UP000442695"/>
    </source>
</evidence>
<evidence type="ECO:0000256" key="6">
    <source>
        <dbReference type="ARBA" id="ARBA00023236"/>
    </source>
</evidence>
<dbReference type="Proteomes" id="UP000442695">
    <property type="component" value="Unassembled WGS sequence"/>
</dbReference>
<keyword evidence="4" id="KW-0741">SOS mutagenesis</keyword>
<dbReference type="Gene3D" id="3.30.70.270">
    <property type="match status" value="1"/>
</dbReference>
<dbReference type="InterPro" id="IPR043502">
    <property type="entry name" value="DNA/RNA_pol_sf"/>
</dbReference>
<dbReference type="InterPro" id="IPR050116">
    <property type="entry name" value="DNA_polymerase-Y"/>
</dbReference>
<evidence type="ECO:0000256" key="4">
    <source>
        <dbReference type="ARBA" id="ARBA00023199"/>
    </source>
</evidence>
<dbReference type="InterPro" id="IPR001126">
    <property type="entry name" value="UmuC"/>
</dbReference>
<sequence length="435" mass="48463">MGGGDLEPALFAQRSSELIGLVDGDCFYVSCHRLFEPRLKGRPVCILSSNDSAVVSRSDEAKALGVKMSQPRWELDELVRRQGLVLLSSNFQLYQDLHGRFMRSLESQVSGISVYSVDEAFVALTGMQDSPEEIGKRIRQHIYKTVGLPVGVGISRNFTTAKLANWASKKWKRQTGSVVAITDYERMRKLMAVAEVGDVWGIGRRLTEHLNSYGITTALQLSQADPKHMRKLHGIGLARTIRELNWELCIGPDDDGSPRKSMSCTRTFPNPVESLTTITQYFATFSALIGVKLRAQRLMATTVRVFLQPSRGCTVTLQAKSATIPLVVPTSDTRILISASLEALRACYTEGGSWIRAGLMVLETVTEANYTPDLFAPEPPPRSRELMLTIDRINRKAGKGTVRFGSEYRNIGQLLRRQYPSNRFTTSWNELPEAT</sequence>
<dbReference type="PANTHER" id="PTHR11076:SF34">
    <property type="entry name" value="PROTEIN UMUC"/>
    <property type="match status" value="1"/>
</dbReference>
<dbReference type="SUPFAM" id="SSF100879">
    <property type="entry name" value="Lesion bypass DNA polymerase (Y-family), little finger domain"/>
    <property type="match status" value="1"/>
</dbReference>
<organism evidence="8 9">
    <name type="scientific">Pseudomonas putida</name>
    <name type="common">Arthrobacter siderocapsulatus</name>
    <dbReference type="NCBI Taxonomy" id="303"/>
    <lineage>
        <taxon>Bacteria</taxon>
        <taxon>Pseudomonadati</taxon>
        <taxon>Pseudomonadota</taxon>
        <taxon>Gammaproteobacteria</taxon>
        <taxon>Pseudomonadales</taxon>
        <taxon>Pseudomonadaceae</taxon>
        <taxon>Pseudomonas</taxon>
    </lineage>
</organism>
<dbReference type="GO" id="GO:0003887">
    <property type="term" value="F:DNA-directed DNA polymerase activity"/>
    <property type="evidence" value="ECO:0007669"/>
    <property type="project" value="TreeGrafter"/>
</dbReference>
<accession>A0A7V8J0T0</accession>
<dbReference type="CDD" id="cd01700">
    <property type="entry name" value="PolY_Pol_V_umuC"/>
    <property type="match status" value="1"/>
</dbReference>
<dbReference type="GO" id="GO:0009432">
    <property type="term" value="P:SOS response"/>
    <property type="evidence" value="ECO:0007669"/>
    <property type="project" value="UniProtKB-KW"/>
</dbReference>
<evidence type="ECO:0000259" key="7">
    <source>
        <dbReference type="PROSITE" id="PS50173"/>
    </source>
</evidence>
<keyword evidence="3" id="KW-0238">DNA-binding</keyword>
<dbReference type="GO" id="GO:0006281">
    <property type="term" value="P:DNA repair"/>
    <property type="evidence" value="ECO:0007669"/>
    <property type="project" value="UniProtKB-KW"/>
</dbReference>
<dbReference type="GO" id="GO:0003684">
    <property type="term" value="F:damaged DNA binding"/>
    <property type="evidence" value="ECO:0007669"/>
    <property type="project" value="InterPro"/>
</dbReference>
<dbReference type="AlphaFoldDB" id="A0A7V8J0T0"/>
<dbReference type="InterPro" id="IPR036775">
    <property type="entry name" value="DNA_pol_Y-fam_lit_finger_sf"/>
</dbReference>
<dbReference type="Gene3D" id="1.10.150.20">
    <property type="entry name" value="5' to 3' exonuclease, C-terminal subdomain"/>
    <property type="match status" value="1"/>
</dbReference>
<dbReference type="Pfam" id="PF00817">
    <property type="entry name" value="IMS"/>
    <property type="match status" value="1"/>
</dbReference>
<dbReference type="Pfam" id="PF11799">
    <property type="entry name" value="IMS_C"/>
    <property type="match status" value="1"/>
</dbReference>
<dbReference type="Pfam" id="PF13438">
    <property type="entry name" value="DUF4113"/>
    <property type="match status" value="1"/>
</dbReference>
<gene>
    <name evidence="8" type="ORF">GN299_31330</name>
</gene>
<feature type="domain" description="UmuC" evidence="7">
    <location>
        <begin position="19"/>
        <end position="203"/>
    </location>
</feature>
<dbReference type="InterPro" id="IPR043128">
    <property type="entry name" value="Rev_trsase/Diguanyl_cyclase"/>
</dbReference>
<keyword evidence="2" id="KW-0227">DNA damage</keyword>
<name>A0A7V8J0T0_PSEPU</name>
<keyword evidence="6" id="KW-0742">SOS response</keyword>
<protein>
    <submittedName>
        <fullName evidence="8">DUF4113 domain-containing protein</fullName>
    </submittedName>
</protein>
<evidence type="ECO:0000256" key="5">
    <source>
        <dbReference type="ARBA" id="ARBA00023204"/>
    </source>
</evidence>
<proteinExistence type="inferred from homology"/>
<keyword evidence="5" id="KW-0234">DNA repair</keyword>
<comment type="similarity">
    <text evidence="1">Belongs to the DNA polymerase type-Y family.</text>
</comment>
<dbReference type="EMBL" id="WOWR01000078">
    <property type="protein sequence ID" value="KAF0250923.1"/>
    <property type="molecule type" value="Genomic_DNA"/>
</dbReference>
<dbReference type="SUPFAM" id="SSF56672">
    <property type="entry name" value="DNA/RNA polymerases"/>
    <property type="match status" value="1"/>
</dbReference>
<dbReference type="InterPro" id="IPR025188">
    <property type="entry name" value="DUF4113"/>
</dbReference>
<dbReference type="RefSeq" id="WP_156859964.1">
    <property type="nucleotide sequence ID" value="NZ_WOWR01000078.1"/>
</dbReference>
<evidence type="ECO:0000313" key="8">
    <source>
        <dbReference type="EMBL" id="KAF0250923.1"/>
    </source>
</evidence>